<evidence type="ECO:0000313" key="5">
    <source>
        <dbReference type="EMBL" id="CAK9858544.1"/>
    </source>
</evidence>
<accession>A0ABP1A7M6</accession>
<dbReference type="PANTHER" id="PTHR47035">
    <property type="entry name" value="OS11G0150450 PROTEIN"/>
    <property type="match status" value="1"/>
</dbReference>
<dbReference type="PROSITE" id="PS50089">
    <property type="entry name" value="ZF_RING_2"/>
    <property type="match status" value="1"/>
</dbReference>
<dbReference type="InterPro" id="IPR013083">
    <property type="entry name" value="Znf_RING/FYVE/PHD"/>
</dbReference>
<dbReference type="Proteomes" id="UP001497522">
    <property type="component" value="Chromosome 1"/>
</dbReference>
<dbReference type="PANTHER" id="PTHR47035:SF3">
    <property type="entry name" value="OS11G0150450 PROTEIN"/>
    <property type="match status" value="1"/>
</dbReference>
<evidence type="ECO:0000313" key="6">
    <source>
        <dbReference type="EMBL" id="CAK9858563.1"/>
    </source>
</evidence>
<feature type="region of interest" description="Disordered" evidence="2">
    <location>
        <begin position="208"/>
        <end position="272"/>
    </location>
</feature>
<feature type="compositionally biased region" description="Polar residues" evidence="2">
    <location>
        <begin position="374"/>
        <end position="383"/>
    </location>
</feature>
<dbReference type="SUPFAM" id="SSF57850">
    <property type="entry name" value="RING/U-box"/>
    <property type="match status" value="1"/>
</dbReference>
<keyword evidence="3" id="KW-0472">Membrane</keyword>
<gene>
    <name evidence="5" type="ORF">CSSPJE1EN2_LOCUS1539</name>
    <name evidence="6" type="ORF">CSSPJE1EN2_LOCUS1558</name>
</gene>
<organism evidence="5 7">
    <name type="scientific">Sphagnum jensenii</name>
    <dbReference type="NCBI Taxonomy" id="128206"/>
    <lineage>
        <taxon>Eukaryota</taxon>
        <taxon>Viridiplantae</taxon>
        <taxon>Streptophyta</taxon>
        <taxon>Embryophyta</taxon>
        <taxon>Bryophyta</taxon>
        <taxon>Sphagnophytina</taxon>
        <taxon>Sphagnopsida</taxon>
        <taxon>Sphagnales</taxon>
        <taxon>Sphagnaceae</taxon>
        <taxon>Sphagnum</taxon>
    </lineage>
</organism>
<feature type="region of interest" description="Disordered" evidence="2">
    <location>
        <begin position="361"/>
        <end position="383"/>
    </location>
</feature>
<feature type="compositionally biased region" description="Low complexity" evidence="2">
    <location>
        <begin position="171"/>
        <end position="180"/>
    </location>
</feature>
<keyword evidence="3" id="KW-1133">Transmembrane helix</keyword>
<dbReference type="InterPro" id="IPR001841">
    <property type="entry name" value="Znf_RING"/>
</dbReference>
<reference evidence="5 7" key="1">
    <citation type="submission" date="2024-03" db="EMBL/GenBank/DDBJ databases">
        <authorList>
            <consortium name="ELIXIR-Norway"/>
            <consortium name="Elixir Norway"/>
        </authorList>
    </citation>
    <scope>NUCLEOTIDE SEQUENCE [LARGE SCALE GENOMIC DNA]</scope>
</reference>
<evidence type="ECO:0000256" key="1">
    <source>
        <dbReference type="PROSITE-ProRule" id="PRU00175"/>
    </source>
</evidence>
<dbReference type="InterPro" id="IPR053070">
    <property type="entry name" value="RING-type_E3_ubiquitin-ligase"/>
</dbReference>
<evidence type="ECO:0000256" key="3">
    <source>
        <dbReference type="SAM" id="Phobius"/>
    </source>
</evidence>
<dbReference type="EMBL" id="OZ023702">
    <property type="protein sequence ID" value="CAK9858544.1"/>
    <property type="molecule type" value="Genomic_DNA"/>
</dbReference>
<keyword evidence="1" id="KW-0863">Zinc-finger</keyword>
<keyword evidence="3" id="KW-0812">Transmembrane</keyword>
<keyword evidence="7" id="KW-1185">Reference proteome</keyword>
<dbReference type="CDD" id="cd16454">
    <property type="entry name" value="RING-H2_PA-TM-RING"/>
    <property type="match status" value="1"/>
</dbReference>
<feature type="compositionally biased region" description="Basic and acidic residues" evidence="2">
    <location>
        <begin position="159"/>
        <end position="169"/>
    </location>
</feature>
<sequence>MVMLWTPLAFGVTMLLCFTIFFFYCWRMRHSRTHAALTSSSIQVSATIPAAAAADSSQQQQLPKEQFGIQKEVLETFPTVKANELMKLGSMQEEENSQCPICLLEYEESDVLRQLPACGHIFHTSCVDPWLEKQPTCPVCRVLLLLQSTKASEEPEPSSSEHEHQERSRPSSRASAPQLAASSTPSWVLVNPPLPLPPAAAIPFPPTATAVDSSSSSSTKASSSFSSSLSSNRTHDLEAGHFPQASNLSKDSAPGECPQLRDSKTSANSRTSCHQLETVDGWGSGYLKSRLVSDCRSCKSLQDVARNIMSSNDAASSSSSSSASCNIQIKSRGMKNHSVHSRRWLTESFSFVLSDTFGTEDKNPSSLQEPAATTVDQFSNKSATTTTTSHQSFYYSSYNRQHSESLRVYESRLNVDSQLALTISPEKCSFEFVPVLRGGCSAMDFSCR</sequence>
<keyword evidence="1" id="KW-0479">Metal-binding</keyword>
<evidence type="ECO:0000313" key="7">
    <source>
        <dbReference type="Proteomes" id="UP001497522"/>
    </source>
</evidence>
<dbReference type="SMART" id="SM00184">
    <property type="entry name" value="RING"/>
    <property type="match status" value="1"/>
</dbReference>
<evidence type="ECO:0000256" key="2">
    <source>
        <dbReference type="SAM" id="MobiDB-lite"/>
    </source>
</evidence>
<feature type="domain" description="RING-type" evidence="4">
    <location>
        <begin position="99"/>
        <end position="141"/>
    </location>
</feature>
<dbReference type="Pfam" id="PF13639">
    <property type="entry name" value="zf-RING_2"/>
    <property type="match status" value="1"/>
</dbReference>
<protein>
    <recommendedName>
        <fullName evidence="4">RING-type domain-containing protein</fullName>
    </recommendedName>
</protein>
<feature type="compositionally biased region" description="Low complexity" evidence="2">
    <location>
        <begin position="208"/>
        <end position="231"/>
    </location>
</feature>
<feature type="transmembrane region" description="Helical" evidence="3">
    <location>
        <begin position="6"/>
        <end position="26"/>
    </location>
</feature>
<feature type="region of interest" description="Disordered" evidence="2">
    <location>
        <begin position="151"/>
        <end position="180"/>
    </location>
</feature>
<dbReference type="Gene3D" id="3.30.40.10">
    <property type="entry name" value="Zinc/RING finger domain, C3HC4 (zinc finger)"/>
    <property type="match status" value="1"/>
</dbReference>
<name>A0ABP1A7M6_9BRYO</name>
<keyword evidence="1" id="KW-0862">Zinc</keyword>
<proteinExistence type="predicted"/>
<evidence type="ECO:0000259" key="4">
    <source>
        <dbReference type="PROSITE" id="PS50089"/>
    </source>
</evidence>
<dbReference type="EMBL" id="OZ023702">
    <property type="protein sequence ID" value="CAK9858563.1"/>
    <property type="molecule type" value="Genomic_DNA"/>
</dbReference>